<protein>
    <submittedName>
        <fullName evidence="12">LysM peptidoglycan-binding domain-containing protein</fullName>
    </submittedName>
</protein>
<keyword evidence="7" id="KW-0961">Cell wall biogenesis/degradation</keyword>
<dbReference type="CDD" id="cd00118">
    <property type="entry name" value="LysM"/>
    <property type="match status" value="4"/>
</dbReference>
<keyword evidence="5" id="KW-0378">Hydrolase</keyword>
<dbReference type="Pfam" id="PF01476">
    <property type="entry name" value="LysM"/>
    <property type="match status" value="4"/>
</dbReference>
<evidence type="ECO:0000256" key="6">
    <source>
        <dbReference type="ARBA" id="ARBA00022807"/>
    </source>
</evidence>
<name>A0ABT2WDN4_9BACI</name>
<evidence type="ECO:0000313" key="13">
    <source>
        <dbReference type="Proteomes" id="UP001208656"/>
    </source>
</evidence>
<sequence length="417" mass="45738">MSNKKVKVSVTATAALATLLLLNNEAEAASYKVKPGDSLWSIAQKYNITVTELKKINNLSSDLIFPDQVLLTETSKNTNNHSNNNSSQQSSTTTSSYTVKKGDTLSAIALKYKISVQNLMEWNNLTSSLIFPGDVLVVKETSSNAGSNQNKNNATKGNSANNATTYTVKKGDTLSEIAYKHGITLKELMDWNKLQTTLIYPGDVLVVKKTNQTPSNNGSNSKNNHNTSGTNRTYTVRAGDSLWKIANTFSVSVANLKKWNNLSSDTIYVGQSLKIFGGNSTSNNSSSTPQDHIGTSYNVNKLIEIAKNFIGVPYVWGGSSPAGFDCSGYIYYVYQQAGLNIGRFNAEGYFNRSYYVTSPQLGDLVFFKDTYKKGISHVGIYLGNNEFISATSSGGVKIVSLNNSYWSQHFDSYKRFY</sequence>
<dbReference type="SUPFAM" id="SSF54001">
    <property type="entry name" value="Cysteine proteinases"/>
    <property type="match status" value="1"/>
</dbReference>
<keyword evidence="6" id="KW-0788">Thiol protease</keyword>
<feature type="chain" id="PRO_5046742330" evidence="9">
    <location>
        <begin position="29"/>
        <end position="417"/>
    </location>
</feature>
<dbReference type="Proteomes" id="UP001208656">
    <property type="component" value="Unassembled WGS sequence"/>
</dbReference>
<dbReference type="PANTHER" id="PTHR33734">
    <property type="entry name" value="LYSM DOMAIN-CONTAINING GPI-ANCHORED PROTEIN 2"/>
    <property type="match status" value="1"/>
</dbReference>
<dbReference type="SUPFAM" id="SSF54106">
    <property type="entry name" value="LysM domain"/>
    <property type="match status" value="4"/>
</dbReference>
<evidence type="ECO:0000256" key="5">
    <source>
        <dbReference type="ARBA" id="ARBA00022801"/>
    </source>
</evidence>
<keyword evidence="2" id="KW-0645">Protease</keyword>
<evidence type="ECO:0000256" key="3">
    <source>
        <dbReference type="ARBA" id="ARBA00022729"/>
    </source>
</evidence>
<feature type="region of interest" description="Disordered" evidence="8">
    <location>
        <begin position="210"/>
        <end position="233"/>
    </location>
</feature>
<keyword evidence="3 9" id="KW-0732">Signal</keyword>
<dbReference type="InterPro" id="IPR038765">
    <property type="entry name" value="Papain-like_cys_pep_sf"/>
</dbReference>
<dbReference type="RefSeq" id="WP_263061204.1">
    <property type="nucleotide sequence ID" value="NZ_JAOUSE010000008.1"/>
</dbReference>
<dbReference type="InterPro" id="IPR036779">
    <property type="entry name" value="LysM_dom_sf"/>
</dbReference>
<dbReference type="SMART" id="SM00257">
    <property type="entry name" value="LysM"/>
    <property type="match status" value="4"/>
</dbReference>
<keyword evidence="13" id="KW-1185">Reference proteome</keyword>
<accession>A0ABT2WDN4</accession>
<dbReference type="InterPro" id="IPR018392">
    <property type="entry name" value="LysM"/>
</dbReference>
<reference evidence="12 13" key="1">
    <citation type="submission" date="2022-10" db="EMBL/GenBank/DDBJ databases">
        <title>Description of Fervidibacillus gen. nov. in the family Fervidibacillaceae fam. nov. with two species, Fervidibacillus albus sp. nov., and Fervidibacillus halotolerans sp. nov., isolated from tidal flat sediments.</title>
        <authorList>
            <person name="Kwon K.K."/>
            <person name="Yang S.-H."/>
        </authorList>
    </citation>
    <scope>NUCLEOTIDE SEQUENCE [LARGE SCALE GENOMIC DNA]</scope>
    <source>
        <strain evidence="12 13">DSM 23332</strain>
    </source>
</reference>
<dbReference type="InterPro" id="IPR000064">
    <property type="entry name" value="NLP_P60_dom"/>
</dbReference>
<dbReference type="EMBL" id="JAOUSE010000008">
    <property type="protein sequence ID" value="MCU9593773.1"/>
    <property type="molecule type" value="Genomic_DNA"/>
</dbReference>
<organism evidence="12 13">
    <name type="scientific">Pallidibacillus thermolactis</name>
    <dbReference type="NCBI Taxonomy" id="251051"/>
    <lineage>
        <taxon>Bacteria</taxon>
        <taxon>Bacillati</taxon>
        <taxon>Bacillota</taxon>
        <taxon>Bacilli</taxon>
        <taxon>Bacillales</taxon>
        <taxon>Bacillaceae</taxon>
        <taxon>Pallidibacillus</taxon>
    </lineage>
</organism>
<proteinExistence type="inferred from homology"/>
<feature type="domain" description="NlpC/P60" evidence="11">
    <location>
        <begin position="296"/>
        <end position="417"/>
    </location>
</feature>
<evidence type="ECO:0000259" key="10">
    <source>
        <dbReference type="PROSITE" id="PS51782"/>
    </source>
</evidence>
<feature type="compositionally biased region" description="Low complexity" evidence="8">
    <location>
        <begin position="215"/>
        <end position="231"/>
    </location>
</feature>
<dbReference type="PROSITE" id="PS51782">
    <property type="entry name" value="LYSM"/>
    <property type="match status" value="4"/>
</dbReference>
<comment type="caution">
    <text evidence="12">The sequence shown here is derived from an EMBL/GenBank/DDBJ whole genome shotgun (WGS) entry which is preliminary data.</text>
</comment>
<evidence type="ECO:0000259" key="11">
    <source>
        <dbReference type="PROSITE" id="PS51935"/>
    </source>
</evidence>
<feature type="region of interest" description="Disordered" evidence="8">
    <location>
        <begin position="142"/>
        <end position="164"/>
    </location>
</feature>
<feature type="region of interest" description="Disordered" evidence="8">
    <location>
        <begin position="75"/>
        <end position="96"/>
    </location>
</feature>
<feature type="domain" description="LysM" evidence="10">
    <location>
        <begin position="29"/>
        <end position="72"/>
    </location>
</feature>
<feature type="domain" description="LysM" evidence="10">
    <location>
        <begin position="164"/>
        <end position="207"/>
    </location>
</feature>
<evidence type="ECO:0000256" key="1">
    <source>
        <dbReference type="ARBA" id="ARBA00007074"/>
    </source>
</evidence>
<dbReference type="Gene3D" id="3.10.350.10">
    <property type="entry name" value="LysM domain"/>
    <property type="match status" value="4"/>
</dbReference>
<dbReference type="PANTHER" id="PTHR33734:SF22">
    <property type="entry name" value="MEMBRANE-BOUND LYTIC MUREIN TRANSGLYCOSYLASE D"/>
    <property type="match status" value="1"/>
</dbReference>
<gene>
    <name evidence="12" type="ORF">OEV82_04820</name>
</gene>
<feature type="domain" description="LysM" evidence="10">
    <location>
        <begin position="95"/>
        <end position="138"/>
    </location>
</feature>
<feature type="signal peptide" evidence="9">
    <location>
        <begin position="1"/>
        <end position="28"/>
    </location>
</feature>
<evidence type="ECO:0000256" key="8">
    <source>
        <dbReference type="SAM" id="MobiDB-lite"/>
    </source>
</evidence>
<evidence type="ECO:0000313" key="12">
    <source>
        <dbReference type="EMBL" id="MCU9593773.1"/>
    </source>
</evidence>
<dbReference type="Gene3D" id="3.90.1720.10">
    <property type="entry name" value="endopeptidase domain like (from Nostoc punctiforme)"/>
    <property type="match status" value="1"/>
</dbReference>
<feature type="domain" description="LysM" evidence="10">
    <location>
        <begin position="232"/>
        <end position="275"/>
    </location>
</feature>
<comment type="similarity">
    <text evidence="1">Belongs to the peptidase C40 family.</text>
</comment>
<evidence type="ECO:0000256" key="2">
    <source>
        <dbReference type="ARBA" id="ARBA00022670"/>
    </source>
</evidence>
<evidence type="ECO:0000256" key="7">
    <source>
        <dbReference type="ARBA" id="ARBA00023316"/>
    </source>
</evidence>
<keyword evidence="4" id="KW-0677">Repeat</keyword>
<dbReference type="PROSITE" id="PS51935">
    <property type="entry name" value="NLPC_P60"/>
    <property type="match status" value="1"/>
</dbReference>
<evidence type="ECO:0000256" key="9">
    <source>
        <dbReference type="SAM" id="SignalP"/>
    </source>
</evidence>
<dbReference type="Pfam" id="PF00877">
    <property type="entry name" value="NLPC_P60"/>
    <property type="match status" value="1"/>
</dbReference>
<evidence type="ECO:0000256" key="4">
    <source>
        <dbReference type="ARBA" id="ARBA00022737"/>
    </source>
</evidence>